<organism evidence="1 2">
    <name type="scientific">Catenulispora subtropica</name>
    <dbReference type="NCBI Taxonomy" id="450798"/>
    <lineage>
        <taxon>Bacteria</taxon>
        <taxon>Bacillati</taxon>
        <taxon>Actinomycetota</taxon>
        <taxon>Actinomycetes</taxon>
        <taxon>Catenulisporales</taxon>
        <taxon>Catenulisporaceae</taxon>
        <taxon>Catenulispora</taxon>
    </lineage>
</organism>
<dbReference type="RefSeq" id="WP_344659995.1">
    <property type="nucleotide sequence ID" value="NZ_BAAAQM010000035.1"/>
</dbReference>
<evidence type="ECO:0000313" key="1">
    <source>
        <dbReference type="EMBL" id="GAA1985436.1"/>
    </source>
</evidence>
<accession>A0ABP5DS20</accession>
<proteinExistence type="predicted"/>
<dbReference type="EMBL" id="BAAAQM010000035">
    <property type="protein sequence ID" value="GAA1985436.1"/>
    <property type="molecule type" value="Genomic_DNA"/>
</dbReference>
<protein>
    <recommendedName>
        <fullName evidence="3">SRPBCC family protein</fullName>
    </recommendedName>
</protein>
<name>A0ABP5DS20_9ACTN</name>
<gene>
    <name evidence="1" type="ORF">GCM10009838_54750</name>
</gene>
<dbReference type="Proteomes" id="UP001499854">
    <property type="component" value="Unassembled WGS sequence"/>
</dbReference>
<sequence>MNARRGIGAGAGFAGLAGLAALAAVAVAYPLAWRERCLTWGARPEEAALEMPGDDLLPAAPVVSTRAVGVAAPASAIWPWLVQMGPGRAGAYTYDWVENLFGLNMHSADEILPELQDLAVGDVIALGDKLRMRVEILEPERAMVLFSDDGAWVWSFGLYPEGPAMTRLVSRNRIQDPRTGLVTRALSMYLMEPGSLVMERKMLLGVKERAERLYRRDEGAEHIAQSAAATAPTAPAAR</sequence>
<keyword evidence="2" id="KW-1185">Reference proteome</keyword>
<reference evidence="2" key="1">
    <citation type="journal article" date="2019" name="Int. J. Syst. Evol. Microbiol.">
        <title>The Global Catalogue of Microorganisms (GCM) 10K type strain sequencing project: providing services to taxonomists for standard genome sequencing and annotation.</title>
        <authorList>
            <consortium name="The Broad Institute Genomics Platform"/>
            <consortium name="The Broad Institute Genome Sequencing Center for Infectious Disease"/>
            <person name="Wu L."/>
            <person name="Ma J."/>
        </authorList>
    </citation>
    <scope>NUCLEOTIDE SEQUENCE [LARGE SCALE GENOMIC DNA]</scope>
    <source>
        <strain evidence="2">JCM 16013</strain>
    </source>
</reference>
<comment type="caution">
    <text evidence="1">The sequence shown here is derived from an EMBL/GenBank/DDBJ whole genome shotgun (WGS) entry which is preliminary data.</text>
</comment>
<evidence type="ECO:0000313" key="2">
    <source>
        <dbReference type="Proteomes" id="UP001499854"/>
    </source>
</evidence>
<evidence type="ECO:0008006" key="3">
    <source>
        <dbReference type="Google" id="ProtNLM"/>
    </source>
</evidence>